<dbReference type="InterPro" id="IPR042099">
    <property type="entry name" value="ANL_N_sf"/>
</dbReference>
<protein>
    <submittedName>
        <fullName evidence="7">Uncharacterized protein</fullName>
    </submittedName>
</protein>
<organism evidence="7 8">
    <name type="scientific">Durusdinium trenchii</name>
    <dbReference type="NCBI Taxonomy" id="1381693"/>
    <lineage>
        <taxon>Eukaryota</taxon>
        <taxon>Sar</taxon>
        <taxon>Alveolata</taxon>
        <taxon>Dinophyceae</taxon>
        <taxon>Suessiales</taxon>
        <taxon>Symbiodiniaceae</taxon>
        <taxon>Durusdinium</taxon>
    </lineage>
</organism>
<feature type="domain" description="AMP-dependent synthetase/ligase" evidence="5">
    <location>
        <begin position="57"/>
        <end position="391"/>
    </location>
</feature>
<dbReference type="InterPro" id="IPR025110">
    <property type="entry name" value="AMP-bd_C"/>
</dbReference>
<proteinExistence type="inferred from homology"/>
<dbReference type="PANTHER" id="PTHR43107:SF15">
    <property type="entry name" value="FATTY ACID TRANSPORT PROTEIN 3, ISOFORM A"/>
    <property type="match status" value="1"/>
</dbReference>
<evidence type="ECO:0000259" key="5">
    <source>
        <dbReference type="Pfam" id="PF00501"/>
    </source>
</evidence>
<feature type="domain" description="AMP-binding enzyme C-terminal" evidence="6">
    <location>
        <begin position="501"/>
        <end position="576"/>
    </location>
</feature>
<dbReference type="InterPro" id="IPR000873">
    <property type="entry name" value="AMP-dep_synth/lig_dom"/>
</dbReference>
<name>A0ABP0JGZ7_9DINO</name>
<evidence type="ECO:0000259" key="6">
    <source>
        <dbReference type="Pfam" id="PF13193"/>
    </source>
</evidence>
<dbReference type="InterPro" id="IPR020845">
    <property type="entry name" value="AMP-binding_CS"/>
</dbReference>
<comment type="caution">
    <text evidence="7">The sequence shown here is derived from an EMBL/GenBank/DDBJ whole genome shotgun (WGS) entry which is preliminary data.</text>
</comment>
<keyword evidence="3" id="KW-0547">Nucleotide-binding</keyword>
<dbReference type="PROSITE" id="PS00455">
    <property type="entry name" value="AMP_BINDING"/>
    <property type="match status" value="1"/>
</dbReference>
<keyword evidence="4" id="KW-0067">ATP-binding</keyword>
<dbReference type="Proteomes" id="UP001642464">
    <property type="component" value="Unassembled WGS sequence"/>
</dbReference>
<keyword evidence="8" id="KW-1185">Reference proteome</keyword>
<reference evidence="7 8" key="1">
    <citation type="submission" date="2024-02" db="EMBL/GenBank/DDBJ databases">
        <authorList>
            <person name="Chen Y."/>
            <person name="Shah S."/>
            <person name="Dougan E. K."/>
            <person name="Thang M."/>
            <person name="Chan C."/>
        </authorList>
    </citation>
    <scope>NUCLEOTIDE SEQUENCE [LARGE SCALE GENOMIC DNA]</scope>
</reference>
<evidence type="ECO:0000256" key="1">
    <source>
        <dbReference type="ARBA" id="ARBA00006432"/>
    </source>
</evidence>
<evidence type="ECO:0000256" key="2">
    <source>
        <dbReference type="ARBA" id="ARBA00022598"/>
    </source>
</evidence>
<gene>
    <name evidence="7" type="ORF">SCF082_LOCUS12041</name>
</gene>
<dbReference type="SUPFAM" id="SSF56801">
    <property type="entry name" value="Acetyl-CoA synthetase-like"/>
    <property type="match status" value="1"/>
</dbReference>
<dbReference type="Pfam" id="PF13193">
    <property type="entry name" value="AMP-binding_C"/>
    <property type="match status" value="1"/>
</dbReference>
<keyword evidence="2" id="KW-0436">Ligase</keyword>
<sequence length="624" mass="68957">MALGAAALTGVGALVVKNLDEKYFLLKDARLLFGLTKLGAEVQINMFKNWTLADGVEDAAMTHNDKAAIVFEDEVYSFREWDERANQAARYFRRMGLKQGDVVALYMENRPEFVIAWAGMAKLGVVGALINNNLRNKGLRHCIDVSGATHVLLGAECAANFEESVEELKGAGYQLHVEGPGAEAVAWADTTTQRFEGFSKAETPKSWRSKRRFDDPALLIYTSGTTGMPKPAVLKHAKIFGAGKAFGLNFGISPEDVIYNSGLPLYHSAATNIGCGLCLVTGCTLVIRRKFSASMFFEDCVKYKCTVVQYIGELCRYLLGSEPSKFERQHRVRIAVGNGLPPSIWNEFQERFRIPEIGEFYGSSEGNLSLMNWSRDAASRGAIGHMGPIMRLLGFCTIIKYDADNETPVRDPVTGFCIEAADGEEGEAIAEIKDRPAGGFDGYYGDEEQTNKKILTNVFKKGDRYFRSGDLLKKDARGYYFFVDRIGDTFRWKAENVSTTEVNGIVGRVPGVVSSAVYGVQIPNKDGRACCAACVVDRDSFDLAALAATCRKELPKYAQPLFIRILEELQTTGTMKIQTVGLKKEGVDPSTVSDELYFWDADQDKYVPLDMSVWNTIVTGKSRL</sequence>
<evidence type="ECO:0000313" key="7">
    <source>
        <dbReference type="EMBL" id="CAK9013693.1"/>
    </source>
</evidence>
<dbReference type="Gene3D" id="3.30.300.30">
    <property type="match status" value="1"/>
</dbReference>
<dbReference type="NCBIfam" id="NF006134">
    <property type="entry name" value="PRK08279.1"/>
    <property type="match status" value="1"/>
</dbReference>
<comment type="similarity">
    <text evidence="1">Belongs to the ATP-dependent AMP-binding enzyme family.</text>
</comment>
<dbReference type="Gene3D" id="3.40.50.12780">
    <property type="entry name" value="N-terminal domain of ligase-like"/>
    <property type="match status" value="1"/>
</dbReference>
<dbReference type="PANTHER" id="PTHR43107">
    <property type="entry name" value="LONG-CHAIN FATTY ACID TRANSPORT PROTEIN"/>
    <property type="match status" value="1"/>
</dbReference>
<dbReference type="EMBL" id="CAXAMM010007270">
    <property type="protein sequence ID" value="CAK9013693.1"/>
    <property type="molecule type" value="Genomic_DNA"/>
</dbReference>
<evidence type="ECO:0000313" key="8">
    <source>
        <dbReference type="Proteomes" id="UP001642464"/>
    </source>
</evidence>
<dbReference type="InterPro" id="IPR045851">
    <property type="entry name" value="AMP-bd_C_sf"/>
</dbReference>
<evidence type="ECO:0000256" key="3">
    <source>
        <dbReference type="ARBA" id="ARBA00022741"/>
    </source>
</evidence>
<dbReference type="Pfam" id="PF00501">
    <property type="entry name" value="AMP-binding"/>
    <property type="match status" value="1"/>
</dbReference>
<accession>A0ABP0JGZ7</accession>
<evidence type="ECO:0000256" key="4">
    <source>
        <dbReference type="ARBA" id="ARBA00022840"/>
    </source>
</evidence>